<dbReference type="EMBL" id="JARKIE010000149">
    <property type="protein sequence ID" value="KAJ7675319.1"/>
    <property type="molecule type" value="Genomic_DNA"/>
</dbReference>
<organism evidence="2 3">
    <name type="scientific">Mycena rosella</name>
    <name type="common">Pink bonnet</name>
    <name type="synonym">Agaricus rosellus</name>
    <dbReference type="NCBI Taxonomy" id="1033263"/>
    <lineage>
        <taxon>Eukaryota</taxon>
        <taxon>Fungi</taxon>
        <taxon>Dikarya</taxon>
        <taxon>Basidiomycota</taxon>
        <taxon>Agaricomycotina</taxon>
        <taxon>Agaricomycetes</taxon>
        <taxon>Agaricomycetidae</taxon>
        <taxon>Agaricales</taxon>
        <taxon>Marasmiineae</taxon>
        <taxon>Mycenaceae</taxon>
        <taxon>Mycena</taxon>
    </lineage>
</organism>
<feature type="compositionally biased region" description="Polar residues" evidence="1">
    <location>
        <begin position="207"/>
        <end position="216"/>
    </location>
</feature>
<accession>A0AAD7D5Y9</accession>
<comment type="caution">
    <text evidence="2">The sequence shown here is derived from an EMBL/GenBank/DDBJ whole genome shotgun (WGS) entry which is preliminary data.</text>
</comment>
<evidence type="ECO:0000313" key="3">
    <source>
        <dbReference type="Proteomes" id="UP001221757"/>
    </source>
</evidence>
<dbReference type="Proteomes" id="UP001221757">
    <property type="component" value="Unassembled WGS sequence"/>
</dbReference>
<reference evidence="2" key="1">
    <citation type="submission" date="2023-03" db="EMBL/GenBank/DDBJ databases">
        <title>Massive genome expansion in bonnet fungi (Mycena s.s.) driven by repeated elements and novel gene families across ecological guilds.</title>
        <authorList>
            <consortium name="Lawrence Berkeley National Laboratory"/>
            <person name="Harder C.B."/>
            <person name="Miyauchi S."/>
            <person name="Viragh M."/>
            <person name="Kuo A."/>
            <person name="Thoen E."/>
            <person name="Andreopoulos B."/>
            <person name="Lu D."/>
            <person name="Skrede I."/>
            <person name="Drula E."/>
            <person name="Henrissat B."/>
            <person name="Morin E."/>
            <person name="Kohler A."/>
            <person name="Barry K."/>
            <person name="LaButti K."/>
            <person name="Morin E."/>
            <person name="Salamov A."/>
            <person name="Lipzen A."/>
            <person name="Mereny Z."/>
            <person name="Hegedus B."/>
            <person name="Baldrian P."/>
            <person name="Stursova M."/>
            <person name="Weitz H."/>
            <person name="Taylor A."/>
            <person name="Grigoriev I.V."/>
            <person name="Nagy L.G."/>
            <person name="Martin F."/>
            <person name="Kauserud H."/>
        </authorList>
    </citation>
    <scope>NUCLEOTIDE SEQUENCE</scope>
    <source>
        <strain evidence="2">CBHHK067</strain>
    </source>
</reference>
<evidence type="ECO:0000256" key="1">
    <source>
        <dbReference type="SAM" id="MobiDB-lite"/>
    </source>
</evidence>
<keyword evidence="3" id="KW-1185">Reference proteome</keyword>
<gene>
    <name evidence="2" type="ORF">B0H17DRAFT_132082</name>
</gene>
<name>A0AAD7D5Y9_MYCRO</name>
<feature type="compositionally biased region" description="Basic and acidic residues" evidence="1">
    <location>
        <begin position="231"/>
        <end position="241"/>
    </location>
</feature>
<dbReference type="AlphaFoldDB" id="A0AAD7D5Y9"/>
<evidence type="ECO:0000313" key="2">
    <source>
        <dbReference type="EMBL" id="KAJ7675319.1"/>
    </source>
</evidence>
<sequence length="241" mass="26539">MPGGVCEYNVSWMDRTFSAVKRSESLLAPELQNGNLSRRDYDALMRSLPGLHHSEFLGYVVSGAGVFLYSRKTPKLSVGIIGYILGLALGKGLRVYTHTSYFRSIENINGFSQAMDNVKLEIPFQQEADTPYGESPEPSVAVARTPALPASASQAPLAKSRWEEIRAVRRAADGPGKAWENIRQGRKPDGTPLSKQTASETERSESDNGQSWTSAFRDNDRAAEQASFDAMLEKERKMSSS</sequence>
<protein>
    <submittedName>
        <fullName evidence="2">Uncharacterized protein</fullName>
    </submittedName>
</protein>
<feature type="region of interest" description="Disordered" evidence="1">
    <location>
        <begin position="173"/>
        <end position="241"/>
    </location>
</feature>
<proteinExistence type="predicted"/>